<gene>
    <name evidence="2" type="ORF">ACFFRH_00260</name>
</gene>
<evidence type="ECO:0000256" key="1">
    <source>
        <dbReference type="SAM" id="MobiDB-lite"/>
    </source>
</evidence>
<comment type="caution">
    <text evidence="2">The sequence shown here is derived from an EMBL/GenBank/DDBJ whole genome shotgun (WGS) entry which is preliminary data.</text>
</comment>
<sequence>MAALPGLTAHGVPAGLHTLVTLPSDGPAEDRLLTRCADHGLALRGLTELHHDPAGRPQGLLIGFAAPSERACPAAFDALFTVLTSFAALTSDRSGGAPTGAGTAAGPTRPRPHRDPSAQ</sequence>
<feature type="region of interest" description="Disordered" evidence="1">
    <location>
        <begin position="90"/>
        <end position="119"/>
    </location>
</feature>
<dbReference type="InterPro" id="IPR015422">
    <property type="entry name" value="PyrdxlP-dep_Trfase_small"/>
</dbReference>
<protein>
    <submittedName>
        <fullName evidence="2">Uncharacterized protein</fullName>
    </submittedName>
</protein>
<proteinExistence type="predicted"/>
<dbReference type="Proteomes" id="UP001589610">
    <property type="component" value="Unassembled WGS sequence"/>
</dbReference>
<keyword evidence="3" id="KW-1185">Reference proteome</keyword>
<name>A0ABV5T4V2_9ACTN</name>
<dbReference type="EMBL" id="JBHMBS010000001">
    <property type="protein sequence ID" value="MFB9673901.1"/>
    <property type="molecule type" value="Genomic_DNA"/>
</dbReference>
<dbReference type="Gene3D" id="3.90.1150.10">
    <property type="entry name" value="Aspartate Aminotransferase, domain 1"/>
    <property type="match status" value="1"/>
</dbReference>
<evidence type="ECO:0000313" key="2">
    <source>
        <dbReference type="EMBL" id="MFB9673901.1"/>
    </source>
</evidence>
<evidence type="ECO:0000313" key="3">
    <source>
        <dbReference type="Proteomes" id="UP001589610"/>
    </source>
</evidence>
<reference evidence="2 3" key="1">
    <citation type="submission" date="2024-09" db="EMBL/GenBank/DDBJ databases">
        <authorList>
            <person name="Sun Q."/>
            <person name="Mori K."/>
        </authorList>
    </citation>
    <scope>NUCLEOTIDE SEQUENCE [LARGE SCALE GENOMIC DNA]</scope>
    <source>
        <strain evidence="2 3">JCM 3028</strain>
    </source>
</reference>
<dbReference type="RefSeq" id="WP_386154277.1">
    <property type="nucleotide sequence ID" value="NZ_JBHMBS010000001.1"/>
</dbReference>
<accession>A0ABV5T4V2</accession>
<organism evidence="2 3">
    <name type="scientific">Streptosporangium vulgare</name>
    <dbReference type="NCBI Taxonomy" id="46190"/>
    <lineage>
        <taxon>Bacteria</taxon>
        <taxon>Bacillati</taxon>
        <taxon>Actinomycetota</taxon>
        <taxon>Actinomycetes</taxon>
        <taxon>Streptosporangiales</taxon>
        <taxon>Streptosporangiaceae</taxon>
        <taxon>Streptosporangium</taxon>
    </lineage>
</organism>